<evidence type="ECO:0000313" key="1">
    <source>
        <dbReference type="EMBL" id="MBO0939430.1"/>
    </source>
</evidence>
<dbReference type="RefSeq" id="WP_207366956.1">
    <property type="nucleotide sequence ID" value="NZ_JAFMYV010000014.1"/>
</dbReference>
<keyword evidence="2" id="KW-1185">Reference proteome</keyword>
<comment type="caution">
    <text evidence="1">The sequence shown here is derived from an EMBL/GenBank/DDBJ whole genome shotgun (WGS) entry which is preliminary data.</text>
</comment>
<dbReference type="AlphaFoldDB" id="A0A939K874"/>
<protein>
    <submittedName>
        <fullName evidence="1">Uncharacterized protein</fullName>
    </submittedName>
</protein>
<gene>
    <name evidence="1" type="ORF">J2I47_22970</name>
</gene>
<evidence type="ECO:0000313" key="2">
    <source>
        <dbReference type="Proteomes" id="UP000664034"/>
    </source>
</evidence>
<name>A0A939K874_9BACT</name>
<organism evidence="1 2">
    <name type="scientific">Fibrella rubiginis</name>
    <dbReference type="NCBI Taxonomy" id="2817060"/>
    <lineage>
        <taxon>Bacteria</taxon>
        <taxon>Pseudomonadati</taxon>
        <taxon>Bacteroidota</taxon>
        <taxon>Cytophagia</taxon>
        <taxon>Cytophagales</taxon>
        <taxon>Spirosomataceae</taxon>
        <taxon>Fibrella</taxon>
    </lineage>
</organism>
<dbReference type="EMBL" id="JAFMYV010000014">
    <property type="protein sequence ID" value="MBO0939430.1"/>
    <property type="molecule type" value="Genomic_DNA"/>
</dbReference>
<reference evidence="1" key="1">
    <citation type="submission" date="2021-03" db="EMBL/GenBank/DDBJ databases">
        <title>Fibrella sp. HMF5335 genome sequencing and assembly.</title>
        <authorList>
            <person name="Kang H."/>
            <person name="Kim H."/>
            <person name="Bae S."/>
            <person name="Joh K."/>
        </authorList>
    </citation>
    <scope>NUCLEOTIDE SEQUENCE</scope>
    <source>
        <strain evidence="1">HMF5335</strain>
    </source>
</reference>
<sequence>MKVNNLQDELACDSDSLLKLALCRRLAFGDSNFQQGIQQIAGYTGIDATKLASLLKRIAMQSSFSQVSKGSTLTLYSFVAAARERKAPTDSSQLSDDK</sequence>
<proteinExistence type="predicted"/>
<accession>A0A939K874</accession>
<dbReference type="Proteomes" id="UP000664034">
    <property type="component" value="Unassembled WGS sequence"/>
</dbReference>